<dbReference type="eggNOG" id="KOG0017">
    <property type="taxonomic scope" value="Eukaryota"/>
</dbReference>
<dbReference type="Proteomes" id="UP000016801">
    <property type="component" value="Unassembled WGS sequence"/>
</dbReference>
<name>M1WF63_CLAP2</name>
<evidence type="ECO:0000313" key="1">
    <source>
        <dbReference type="EMBL" id="CCE30649.1"/>
    </source>
</evidence>
<dbReference type="EMBL" id="CAGA01000023">
    <property type="protein sequence ID" value="CCE30649.1"/>
    <property type="molecule type" value="Genomic_DNA"/>
</dbReference>
<proteinExistence type="predicted"/>
<evidence type="ECO:0008006" key="3">
    <source>
        <dbReference type="Google" id="ProtNLM"/>
    </source>
</evidence>
<keyword evidence="2" id="KW-1185">Reference proteome</keyword>
<organism evidence="1 2">
    <name type="scientific">Claviceps purpurea (strain 20.1)</name>
    <name type="common">Ergot fungus</name>
    <name type="synonym">Sphacelia segetum</name>
    <dbReference type="NCBI Taxonomy" id="1111077"/>
    <lineage>
        <taxon>Eukaryota</taxon>
        <taxon>Fungi</taxon>
        <taxon>Dikarya</taxon>
        <taxon>Ascomycota</taxon>
        <taxon>Pezizomycotina</taxon>
        <taxon>Sordariomycetes</taxon>
        <taxon>Hypocreomycetidae</taxon>
        <taxon>Hypocreales</taxon>
        <taxon>Clavicipitaceae</taxon>
        <taxon>Claviceps</taxon>
    </lineage>
</organism>
<accession>M1WF63</accession>
<reference evidence="1 2" key="1">
    <citation type="journal article" date="2013" name="PLoS Genet.">
        <title>Plant-symbiotic fungi as chemical engineers: Multi-genome analysis of the Clavicipitaceae reveals dynamics of alkaloid loci.</title>
        <authorList>
            <person name="Schardl C.L."/>
            <person name="Young C.A."/>
            <person name="Hesse U."/>
            <person name="Amyotte S.G."/>
            <person name="Andreeva K."/>
            <person name="Calie P.J."/>
            <person name="Fleetwood D.J."/>
            <person name="Haws D.C."/>
            <person name="Moore N."/>
            <person name="Oeser B."/>
            <person name="Panaccione D.G."/>
            <person name="Schweri K.K."/>
            <person name="Voisey C.R."/>
            <person name="Farman M.L."/>
            <person name="Jaromczyk J.W."/>
            <person name="Roe B.A."/>
            <person name="O'Sullivan D.M."/>
            <person name="Scott B."/>
            <person name="Tudzynski P."/>
            <person name="An Z."/>
            <person name="Arnaoudova E.G."/>
            <person name="Bullock C.T."/>
            <person name="Charlton N.D."/>
            <person name="Chen L."/>
            <person name="Cox M."/>
            <person name="Dinkins R.D."/>
            <person name="Florea S."/>
            <person name="Glenn A.E."/>
            <person name="Gordon A."/>
            <person name="Gueldener U."/>
            <person name="Harris D.R."/>
            <person name="Hollin W."/>
            <person name="Jaromczyk J."/>
            <person name="Johnson R.D."/>
            <person name="Khan A.K."/>
            <person name="Leistner E."/>
            <person name="Leuchtmann A."/>
            <person name="Li C."/>
            <person name="Liu J."/>
            <person name="Liu J."/>
            <person name="Liu M."/>
            <person name="Mace W."/>
            <person name="Machado C."/>
            <person name="Nagabhyru P."/>
            <person name="Pan J."/>
            <person name="Schmid J."/>
            <person name="Sugawara K."/>
            <person name="Steiner U."/>
            <person name="Takach J.E."/>
            <person name="Tanaka E."/>
            <person name="Webb J.S."/>
            <person name="Wilson E.V."/>
            <person name="Wiseman J.L."/>
            <person name="Yoshida R."/>
            <person name="Zeng Z."/>
        </authorList>
    </citation>
    <scope>NUCLEOTIDE SEQUENCE [LARGE SCALE GENOMIC DNA]</scope>
    <source>
        <strain evidence="1 2">20.1</strain>
    </source>
</reference>
<dbReference type="HOGENOM" id="CLU_625566_0_0_1"/>
<sequence length="438" mass="49079">MTDQDPNRKTALDYYYDEFRAKRDIVKVKQSRLHAVRGWIATTVDPNVHKVAIRDIRKKLDRRPVDDDADETDDVSVREIVVYLRNKFAPNSMNIRTGILKKYNQHLEEAKRANTNFDTWIAHHPLLSIDVCFFRVVISWASVQFLSNVPNGDLVDIWIDGGADPSSNSVQSTLLDLDDVPFRLELVIIVVQCRLSVWILVGHVVLGFGAEDLKALIAGLKDHYELDARGEANFFLGIQLFRDRKNRKVYLSHEVLISKVGDKFNQTARATFPAIPIPAVEYRKYDAVADKATIKKYQEKIGSILYTAIMIRPDVAFAASKLSQFLTNPGPEHMRAADQVIRYLVLTKHLALCFGGVGEMRAIQIASDASCADDPATEDIDVVPPDVESQALKGLADASRMPNIASSWASISWALAKGLSSDKYREAVIASSGWYTKC</sequence>
<dbReference type="STRING" id="1111077.M1WF63"/>
<dbReference type="VEuPathDB" id="FungiDB:CPUR_04498"/>
<comment type="caution">
    <text evidence="1">The sequence shown here is derived from an EMBL/GenBank/DDBJ whole genome shotgun (WGS) entry which is preliminary data.</text>
</comment>
<evidence type="ECO:0000313" key="2">
    <source>
        <dbReference type="Proteomes" id="UP000016801"/>
    </source>
</evidence>
<dbReference type="PANTHER" id="PTHR11439">
    <property type="entry name" value="GAG-POL-RELATED RETROTRANSPOSON"/>
    <property type="match status" value="1"/>
</dbReference>
<gene>
    <name evidence="1" type="ORF">CPUR_04498</name>
</gene>
<dbReference type="OrthoDB" id="4356562at2759"/>
<dbReference type="AlphaFoldDB" id="M1WF63"/>
<protein>
    <recommendedName>
        <fullName evidence="3">Reverse transcriptase Ty1/copia-type domain-containing protein</fullName>
    </recommendedName>
</protein>